<name>A0ABR1Z502_9PEZI</name>
<dbReference type="PANTHER" id="PTHR46517:SF1">
    <property type="entry name" value="FRUCTOSE-2,6-BISPHOSPHATASE TIGAR"/>
    <property type="match status" value="1"/>
</dbReference>
<organism evidence="3 4">
    <name type="scientific">Phyllosticta capitalensis</name>
    <dbReference type="NCBI Taxonomy" id="121624"/>
    <lineage>
        <taxon>Eukaryota</taxon>
        <taxon>Fungi</taxon>
        <taxon>Dikarya</taxon>
        <taxon>Ascomycota</taxon>
        <taxon>Pezizomycotina</taxon>
        <taxon>Dothideomycetes</taxon>
        <taxon>Dothideomycetes incertae sedis</taxon>
        <taxon>Botryosphaeriales</taxon>
        <taxon>Phyllostictaceae</taxon>
        <taxon>Phyllosticta</taxon>
    </lineage>
</organism>
<feature type="compositionally biased region" description="Basic and acidic residues" evidence="2">
    <location>
        <begin position="104"/>
        <end position="114"/>
    </location>
</feature>
<feature type="region of interest" description="Disordered" evidence="2">
    <location>
        <begin position="312"/>
        <end position="337"/>
    </location>
</feature>
<dbReference type="Pfam" id="PF00300">
    <property type="entry name" value="His_Phos_1"/>
    <property type="match status" value="1"/>
</dbReference>
<feature type="compositionally biased region" description="Basic and acidic residues" evidence="2">
    <location>
        <begin position="227"/>
        <end position="238"/>
    </location>
</feature>
<evidence type="ECO:0000256" key="2">
    <source>
        <dbReference type="SAM" id="MobiDB-lite"/>
    </source>
</evidence>
<sequence length="337" mass="36826">MIRLFLIRHGETVDNVAQLYAGRRDSELTNHGFHQGTLLGQWMAKNDIHPSHIFSSTLKRAQKTAQLVADAQRTKGNAAEVTCLGLLQEQDYGSYEGQPFSARSLERKAGHESHQTPGSDDSSFVDVESKESMAKRADEFIDDYLINLCVSAEAGDEPVVAVVAHGIILSVLWKRFLQRLDKNSVSLAPDLQGLKAPVSLEHLGTFSNTGYLELVLSKSESASCSDAPKDAEATEKRSATGSPTTRPVLAQKDDEADAREPHNSDCSPKGRHATSPRTTGTVPASLPALHGWTTVIKAINCKVHLQGLKRTGRGVGSAKHDETQKTMDSFFKRQKRE</sequence>
<dbReference type="InterPro" id="IPR029033">
    <property type="entry name" value="His_PPase_superfam"/>
</dbReference>
<proteinExistence type="predicted"/>
<dbReference type="InterPro" id="IPR013078">
    <property type="entry name" value="His_Pase_superF_clade-1"/>
</dbReference>
<dbReference type="SMART" id="SM00855">
    <property type="entry name" value="PGAM"/>
    <property type="match status" value="1"/>
</dbReference>
<accession>A0ABR1Z502</accession>
<dbReference type="PANTHER" id="PTHR46517">
    <property type="entry name" value="FRUCTOSE-2,6-BISPHOSPHATASE TIGAR"/>
    <property type="match status" value="1"/>
</dbReference>
<gene>
    <name evidence="3" type="ORF">HDK90DRAFT_446732</name>
</gene>
<protein>
    <submittedName>
        <fullName evidence="3">Histidine phosphatase superfamily</fullName>
    </submittedName>
</protein>
<feature type="region of interest" description="Disordered" evidence="2">
    <location>
        <begin position="223"/>
        <end position="285"/>
    </location>
</feature>
<dbReference type="InterPro" id="IPR051695">
    <property type="entry name" value="Phosphoglycerate_Mutase"/>
</dbReference>
<dbReference type="InterPro" id="IPR001345">
    <property type="entry name" value="PG/BPGM_mutase_AS"/>
</dbReference>
<keyword evidence="1" id="KW-0378">Hydrolase</keyword>
<comment type="caution">
    <text evidence="3">The sequence shown here is derived from an EMBL/GenBank/DDBJ whole genome shotgun (WGS) entry which is preliminary data.</text>
</comment>
<dbReference type="Gene3D" id="3.40.50.1240">
    <property type="entry name" value="Phosphoglycerate mutase-like"/>
    <property type="match status" value="1"/>
</dbReference>
<dbReference type="Proteomes" id="UP001492380">
    <property type="component" value="Unassembled WGS sequence"/>
</dbReference>
<keyword evidence="4" id="KW-1185">Reference proteome</keyword>
<dbReference type="PROSITE" id="PS00175">
    <property type="entry name" value="PG_MUTASE"/>
    <property type="match status" value="1"/>
</dbReference>
<evidence type="ECO:0000313" key="4">
    <source>
        <dbReference type="Proteomes" id="UP001492380"/>
    </source>
</evidence>
<dbReference type="CDD" id="cd07067">
    <property type="entry name" value="HP_PGM_like"/>
    <property type="match status" value="1"/>
</dbReference>
<evidence type="ECO:0000256" key="1">
    <source>
        <dbReference type="ARBA" id="ARBA00022801"/>
    </source>
</evidence>
<feature type="region of interest" description="Disordered" evidence="2">
    <location>
        <begin position="104"/>
        <end position="127"/>
    </location>
</feature>
<dbReference type="SUPFAM" id="SSF53254">
    <property type="entry name" value="Phosphoglycerate mutase-like"/>
    <property type="match status" value="1"/>
</dbReference>
<evidence type="ECO:0000313" key="3">
    <source>
        <dbReference type="EMBL" id="KAK8247444.1"/>
    </source>
</evidence>
<dbReference type="EMBL" id="JBBWRZ010000001">
    <property type="protein sequence ID" value="KAK8247444.1"/>
    <property type="molecule type" value="Genomic_DNA"/>
</dbReference>
<reference evidence="3 4" key="1">
    <citation type="submission" date="2024-04" db="EMBL/GenBank/DDBJ databases">
        <title>Phyllosticta paracitricarpa is synonymous to the EU quarantine fungus P. citricarpa based on phylogenomic analyses.</title>
        <authorList>
            <consortium name="Lawrence Berkeley National Laboratory"/>
            <person name="Van Ingen-Buijs V.A."/>
            <person name="Van Westerhoven A.C."/>
            <person name="Haridas S."/>
            <person name="Skiadas P."/>
            <person name="Martin F."/>
            <person name="Groenewald J.Z."/>
            <person name="Crous P.W."/>
            <person name="Seidl M.F."/>
        </authorList>
    </citation>
    <scope>NUCLEOTIDE SEQUENCE [LARGE SCALE GENOMIC DNA]</scope>
    <source>
        <strain evidence="3 4">CBS 123374</strain>
    </source>
</reference>